<dbReference type="VEuPathDB" id="FungiDB:A1O9_04842"/>
<dbReference type="GeneID" id="25279771"/>
<feature type="compositionally biased region" description="Low complexity" evidence="1">
    <location>
        <begin position="421"/>
        <end position="453"/>
    </location>
</feature>
<evidence type="ECO:0000313" key="5">
    <source>
        <dbReference type="Proteomes" id="UP000027920"/>
    </source>
</evidence>
<keyword evidence="5" id="KW-1185">Reference proteome</keyword>
<evidence type="ECO:0000256" key="1">
    <source>
        <dbReference type="SAM" id="MobiDB-lite"/>
    </source>
</evidence>
<evidence type="ECO:0000259" key="3">
    <source>
        <dbReference type="Pfam" id="PF09362"/>
    </source>
</evidence>
<keyword evidence="2" id="KW-0732">Signal</keyword>
<dbReference type="RefSeq" id="XP_013262584.1">
    <property type="nucleotide sequence ID" value="XM_013407130.1"/>
</dbReference>
<comment type="caution">
    <text evidence="4">The sequence shown here is derived from an EMBL/GenBank/DDBJ whole genome shotgun (WGS) entry which is preliminary data.</text>
</comment>
<dbReference type="OrthoDB" id="74764at2759"/>
<reference evidence="4 5" key="1">
    <citation type="submission" date="2013-03" db="EMBL/GenBank/DDBJ databases">
        <title>The Genome Sequence of Exophiala aquamarina CBS 119918.</title>
        <authorList>
            <consortium name="The Broad Institute Genomics Platform"/>
            <person name="Cuomo C."/>
            <person name="de Hoog S."/>
            <person name="Gorbushina A."/>
            <person name="Walker B."/>
            <person name="Young S.K."/>
            <person name="Zeng Q."/>
            <person name="Gargeya S."/>
            <person name="Fitzgerald M."/>
            <person name="Haas B."/>
            <person name="Abouelleil A."/>
            <person name="Allen A.W."/>
            <person name="Alvarado L."/>
            <person name="Arachchi H.M."/>
            <person name="Berlin A.M."/>
            <person name="Chapman S.B."/>
            <person name="Gainer-Dewar J."/>
            <person name="Goldberg J."/>
            <person name="Griggs A."/>
            <person name="Gujja S."/>
            <person name="Hansen M."/>
            <person name="Howarth C."/>
            <person name="Imamovic A."/>
            <person name="Ireland A."/>
            <person name="Larimer J."/>
            <person name="McCowan C."/>
            <person name="Murphy C."/>
            <person name="Pearson M."/>
            <person name="Poon T.W."/>
            <person name="Priest M."/>
            <person name="Roberts A."/>
            <person name="Saif S."/>
            <person name="Shea T."/>
            <person name="Sisk P."/>
            <person name="Sykes S."/>
            <person name="Wortman J."/>
            <person name="Nusbaum C."/>
            <person name="Birren B."/>
        </authorList>
    </citation>
    <scope>NUCLEOTIDE SEQUENCE [LARGE SCALE GENOMIC DNA]</scope>
    <source>
        <strain evidence="4 5">CBS 119918</strain>
    </source>
</reference>
<accession>A0A072PIP4</accession>
<evidence type="ECO:0000256" key="2">
    <source>
        <dbReference type="SAM" id="SignalP"/>
    </source>
</evidence>
<feature type="chain" id="PRO_5001681602" description="DUF1996 domain-containing protein" evidence="2">
    <location>
        <begin position="23"/>
        <end position="807"/>
    </location>
</feature>
<feature type="signal peptide" evidence="2">
    <location>
        <begin position="1"/>
        <end position="22"/>
    </location>
</feature>
<name>A0A072PIP4_9EURO</name>
<organism evidence="4 5">
    <name type="scientific">Exophiala aquamarina CBS 119918</name>
    <dbReference type="NCBI Taxonomy" id="1182545"/>
    <lineage>
        <taxon>Eukaryota</taxon>
        <taxon>Fungi</taxon>
        <taxon>Dikarya</taxon>
        <taxon>Ascomycota</taxon>
        <taxon>Pezizomycotina</taxon>
        <taxon>Eurotiomycetes</taxon>
        <taxon>Chaetothyriomycetidae</taxon>
        <taxon>Chaetothyriales</taxon>
        <taxon>Herpotrichiellaceae</taxon>
        <taxon>Exophiala</taxon>
    </lineage>
</organism>
<dbReference type="AlphaFoldDB" id="A0A072PIP4"/>
<dbReference type="EMBL" id="AMGV01000003">
    <property type="protein sequence ID" value="KEF59994.1"/>
    <property type="molecule type" value="Genomic_DNA"/>
</dbReference>
<evidence type="ECO:0000313" key="4">
    <source>
        <dbReference type="EMBL" id="KEF59994.1"/>
    </source>
</evidence>
<dbReference type="HOGENOM" id="CLU_014529_0_0_1"/>
<dbReference type="Pfam" id="PF09362">
    <property type="entry name" value="DUF1996"/>
    <property type="match status" value="1"/>
</dbReference>
<sequence length="807" mass="83756">MKPLHLPLSSWLLALQPTVTFAYWRMACAVSQTSRADPIVDPGTVSGHVHKFAGGNNVNQNSDFNSLLSSTCSSCEIQSDKSAYWTPQLYFAHANGKFEEVPNFGMTVYYVAGRGGTSSNTQPFPPGFKMISGDSTARSYDSTTMTYLNTRPVADRVSFRCIDEANDIPEQHYMFRTDCVNGMRAQINFQSCWDGENLYLENSAHVAYLSGIDYGSCPPSHPIPIPGLFFEVLYFTNQVDQSGGGEFVFSNGDATGYSFHADFINGWDMDIQDAAVKNCLYTDDGGVISACEYLAPNQDVNFARTCPQQPSVFDEQSLGVIDALPGCNPITHGPESVVQETCPVGQHALEGPSASSQSSTTLQPTTLGSSSAASSTPGSVQPAVDSSLAVSSSSASSVSTFASFNLSSTKSSTIAGASGLSPSSQIPPSSTQDPSTSTTSMDTTTSPSSTPSSGVIVNSTASAAPTLTSLEDPTAPITDGPTGSVTSVLYPDTSITTATLSSQSFGDLSSSVSPSGQVTFTTLETTSPINGAQEESISTTTVTSYTTITVTIPFNRAGNFIAVTTTASSAVQSAIPGAQSTTTILMTSTSGDYSSTGVPPNTIRTEGSTESLAPTGTAVSTPIAVDETVTIQTTATLVSSGEIFTITGPTTTTFLSDAATSMGDDVESTTTMWTTVTMFVTVTPTSTRTIHYGTMSSTGAVAPATTSQDTTFATSVVSPGAGSSVLVSSTISIDNALGCSLYSEYSLVGCAYSPDSPTGAAATAFVTVTAPIAEETTSTAQTTLMLSISSINTTVFTLRGRKVTLIG</sequence>
<proteinExistence type="predicted"/>
<gene>
    <name evidence="4" type="ORF">A1O9_04842</name>
</gene>
<feature type="domain" description="DUF1996" evidence="3">
    <location>
        <begin position="37"/>
        <end position="267"/>
    </location>
</feature>
<protein>
    <recommendedName>
        <fullName evidence="3">DUF1996 domain-containing protein</fullName>
    </recommendedName>
</protein>
<feature type="region of interest" description="Disordered" evidence="1">
    <location>
        <begin position="347"/>
        <end position="384"/>
    </location>
</feature>
<feature type="region of interest" description="Disordered" evidence="1">
    <location>
        <begin position="412"/>
        <end position="456"/>
    </location>
</feature>
<dbReference type="Proteomes" id="UP000027920">
    <property type="component" value="Unassembled WGS sequence"/>
</dbReference>
<feature type="compositionally biased region" description="Low complexity" evidence="1">
    <location>
        <begin position="351"/>
        <end position="384"/>
    </location>
</feature>
<dbReference type="PANTHER" id="PTHR43662:SF3">
    <property type="entry name" value="DOMAIN PROTEIN, PUTATIVE (AFU_ORTHOLOGUE AFUA_6G11970)-RELATED"/>
    <property type="match status" value="1"/>
</dbReference>
<dbReference type="PANTHER" id="PTHR43662">
    <property type="match status" value="1"/>
</dbReference>
<dbReference type="InterPro" id="IPR018535">
    <property type="entry name" value="DUF1996"/>
</dbReference>